<dbReference type="OrthoDB" id="10611828at2759"/>
<dbReference type="AlphaFoldDB" id="A0A813MPJ4"/>
<reference evidence="1" key="1">
    <citation type="submission" date="2021-02" db="EMBL/GenBank/DDBJ databases">
        <authorList>
            <person name="Nowell W R."/>
        </authorList>
    </citation>
    <scope>NUCLEOTIDE SEQUENCE</scope>
    <source>
        <strain evidence="1">Ploen Becks lab</strain>
    </source>
</reference>
<proteinExistence type="predicted"/>
<comment type="caution">
    <text evidence="1">The sequence shown here is derived from an EMBL/GenBank/DDBJ whole genome shotgun (WGS) entry which is preliminary data.</text>
</comment>
<dbReference type="Proteomes" id="UP000663879">
    <property type="component" value="Unassembled WGS sequence"/>
</dbReference>
<organism evidence="1 2">
    <name type="scientific">Brachionus calyciflorus</name>
    <dbReference type="NCBI Taxonomy" id="104777"/>
    <lineage>
        <taxon>Eukaryota</taxon>
        <taxon>Metazoa</taxon>
        <taxon>Spiralia</taxon>
        <taxon>Gnathifera</taxon>
        <taxon>Rotifera</taxon>
        <taxon>Eurotatoria</taxon>
        <taxon>Monogononta</taxon>
        <taxon>Pseudotrocha</taxon>
        <taxon>Ploima</taxon>
        <taxon>Brachionidae</taxon>
        <taxon>Brachionus</taxon>
    </lineage>
</organism>
<protein>
    <submittedName>
        <fullName evidence="1">Uncharacterized protein</fullName>
    </submittedName>
</protein>
<keyword evidence="2" id="KW-1185">Reference proteome</keyword>
<evidence type="ECO:0000313" key="1">
    <source>
        <dbReference type="EMBL" id="CAF0722279.1"/>
    </source>
</evidence>
<accession>A0A813MPJ4</accession>
<evidence type="ECO:0000313" key="2">
    <source>
        <dbReference type="Proteomes" id="UP000663879"/>
    </source>
</evidence>
<sequence>MANNQHYLLDLLNRYINKSEDFVDDLKELRRDINSHRCQTAKTVGTTVSMTGAAFLVGGLLAAPFTGGGSLILAGYGGVVVPNLFVMRELSGELKRHLDAIQDLANALVKQGIEEKTAIFLAVFNVANKGRSIFCQARDIASIAQTIKTGYLAQGGNIGYFLAARGMKSLDSFGSTAFILGKWGIRVSKGTVQTVMNSVTVVLAVWDLVSLIKGWDEKHPSSIQVTKLIGQIEKELVDLRELRDLFRSMKS</sequence>
<gene>
    <name evidence="1" type="ORF">OXX778_LOCUS2250</name>
</gene>
<name>A0A813MPJ4_9BILA</name>
<dbReference type="EMBL" id="CAJNOC010000170">
    <property type="protein sequence ID" value="CAF0722279.1"/>
    <property type="molecule type" value="Genomic_DNA"/>
</dbReference>